<dbReference type="Gene3D" id="2.30.320.10">
    <property type="entry name" value="YwqG-like"/>
    <property type="match status" value="1"/>
</dbReference>
<dbReference type="SUPFAM" id="SSF103032">
    <property type="entry name" value="Hypothetical protein YwqG"/>
    <property type="match status" value="1"/>
</dbReference>
<dbReference type="Pfam" id="PF09234">
    <property type="entry name" value="DUF1963"/>
    <property type="match status" value="1"/>
</dbReference>
<name>A0A6B8WBP6_9CORY</name>
<dbReference type="AlphaFoldDB" id="A0A6B8WBP6"/>
<dbReference type="EMBL" id="CP046455">
    <property type="protein sequence ID" value="QGU08276.1"/>
    <property type="molecule type" value="Genomic_DNA"/>
</dbReference>
<dbReference type="KEGG" id="cok:COCCU_11880"/>
<protein>
    <recommendedName>
        <fullName evidence="3">DUF1963 domain-containing protein</fullName>
    </recommendedName>
</protein>
<dbReference type="InterPro" id="IPR035948">
    <property type="entry name" value="YwqG-like_sf"/>
</dbReference>
<accession>A0A6B8WBP6</accession>
<evidence type="ECO:0000313" key="1">
    <source>
        <dbReference type="EMBL" id="QGU08276.1"/>
    </source>
</evidence>
<proteinExistence type="predicted"/>
<evidence type="ECO:0008006" key="3">
    <source>
        <dbReference type="Google" id="ProtNLM"/>
    </source>
</evidence>
<dbReference type="Proteomes" id="UP000424462">
    <property type="component" value="Chromosome"/>
</dbReference>
<gene>
    <name evidence="1" type="ORF">COCCU_11880</name>
</gene>
<dbReference type="InterPro" id="IPR015315">
    <property type="entry name" value="DUF1963"/>
</dbReference>
<organism evidence="1 2">
    <name type="scientific">Corynebacterium occultum</name>
    <dbReference type="NCBI Taxonomy" id="2675219"/>
    <lineage>
        <taxon>Bacteria</taxon>
        <taxon>Bacillati</taxon>
        <taxon>Actinomycetota</taxon>
        <taxon>Actinomycetes</taxon>
        <taxon>Mycobacteriales</taxon>
        <taxon>Corynebacteriaceae</taxon>
        <taxon>Corynebacterium</taxon>
    </lineage>
</organism>
<evidence type="ECO:0000313" key="2">
    <source>
        <dbReference type="Proteomes" id="UP000424462"/>
    </source>
</evidence>
<sequence length="297" mass="33000">MTLAMEVFPDHFQRQLNQTRDYLLETLSPEQVENWLSLACPAIELQAIGMNSPANSPIVARIGGRPHLPADIPWPRSARGVALNFLMQIDLGVLATSVREGLSHGLKLPESGLLLVFSLTSQSGEVDLDWRDPEIIQGTRLIYVPEGTATPPQQTARGAWLFPIKEFTATGVMTLPTVAHPIFRNALGLGGRDSALMRDMFGQIDRGLQFQIDGPFPRHRIGGWSTPQPGYAEQEYHRVWAGDEPQENWQSLLQIDWEPAFGRVFQGQNSTPGMIHWVTDTTCLSALDRTGFVIQHG</sequence>
<dbReference type="RefSeq" id="WP_156231709.1">
    <property type="nucleotide sequence ID" value="NZ_CP046455.1"/>
</dbReference>
<keyword evidence="2" id="KW-1185">Reference proteome</keyword>
<reference evidence="1 2" key="1">
    <citation type="submission" date="2019-11" db="EMBL/GenBank/DDBJ databases">
        <title>Complete genome sequence of Corynebacterium kalinowskii 1959, a novel Corynebacterium species isolated from soil of a small paddock in Vilsendorf, Germany.</title>
        <authorList>
            <person name="Schaffert L."/>
            <person name="Ruwe M."/>
            <person name="Milse J."/>
            <person name="Hanuschka K."/>
            <person name="Ortseifen V."/>
            <person name="Droste J."/>
            <person name="Brandt D."/>
            <person name="Schlueter L."/>
            <person name="Kutter Y."/>
            <person name="Vinke S."/>
            <person name="Viehoefer P."/>
            <person name="Jacob L."/>
            <person name="Luebke N.-C."/>
            <person name="Schulte-Berndt E."/>
            <person name="Hain C."/>
            <person name="Linder M."/>
            <person name="Schmidt P."/>
            <person name="Wollenschlaeger L."/>
            <person name="Luttermann T."/>
            <person name="Thieme E."/>
            <person name="Hassa J."/>
            <person name="Haak M."/>
            <person name="Wittchen M."/>
            <person name="Mentz A."/>
            <person name="Persicke M."/>
            <person name="Busche T."/>
            <person name="Ruckert C."/>
        </authorList>
    </citation>
    <scope>NUCLEOTIDE SEQUENCE [LARGE SCALE GENOMIC DNA]</scope>
    <source>
        <strain evidence="1 2">2039</strain>
    </source>
</reference>